<evidence type="ECO:0000313" key="1">
    <source>
        <dbReference type="EMBL" id="TEB25671.1"/>
    </source>
</evidence>
<gene>
    <name evidence="1" type="ORF">FA13DRAFT_1713743</name>
</gene>
<proteinExistence type="predicted"/>
<protein>
    <submittedName>
        <fullName evidence="1">Uncharacterized protein</fullName>
    </submittedName>
</protein>
<comment type="caution">
    <text evidence="1">The sequence shown here is derived from an EMBL/GenBank/DDBJ whole genome shotgun (WGS) entry which is preliminary data.</text>
</comment>
<keyword evidence="2" id="KW-1185">Reference proteome</keyword>
<reference evidence="1 2" key="1">
    <citation type="journal article" date="2019" name="Nat. Ecol. Evol.">
        <title>Megaphylogeny resolves global patterns of mushroom evolution.</title>
        <authorList>
            <person name="Varga T."/>
            <person name="Krizsan K."/>
            <person name="Foldi C."/>
            <person name="Dima B."/>
            <person name="Sanchez-Garcia M."/>
            <person name="Sanchez-Ramirez S."/>
            <person name="Szollosi G.J."/>
            <person name="Szarkandi J.G."/>
            <person name="Papp V."/>
            <person name="Albert L."/>
            <person name="Andreopoulos W."/>
            <person name="Angelini C."/>
            <person name="Antonin V."/>
            <person name="Barry K.W."/>
            <person name="Bougher N.L."/>
            <person name="Buchanan P."/>
            <person name="Buyck B."/>
            <person name="Bense V."/>
            <person name="Catcheside P."/>
            <person name="Chovatia M."/>
            <person name="Cooper J."/>
            <person name="Damon W."/>
            <person name="Desjardin D."/>
            <person name="Finy P."/>
            <person name="Geml J."/>
            <person name="Haridas S."/>
            <person name="Hughes K."/>
            <person name="Justo A."/>
            <person name="Karasinski D."/>
            <person name="Kautmanova I."/>
            <person name="Kiss B."/>
            <person name="Kocsube S."/>
            <person name="Kotiranta H."/>
            <person name="LaButti K.M."/>
            <person name="Lechner B.E."/>
            <person name="Liimatainen K."/>
            <person name="Lipzen A."/>
            <person name="Lukacs Z."/>
            <person name="Mihaltcheva S."/>
            <person name="Morgado L.N."/>
            <person name="Niskanen T."/>
            <person name="Noordeloos M.E."/>
            <person name="Ohm R.A."/>
            <person name="Ortiz-Santana B."/>
            <person name="Ovrebo C."/>
            <person name="Racz N."/>
            <person name="Riley R."/>
            <person name="Savchenko A."/>
            <person name="Shiryaev A."/>
            <person name="Soop K."/>
            <person name="Spirin V."/>
            <person name="Szebenyi C."/>
            <person name="Tomsovsky M."/>
            <person name="Tulloss R.E."/>
            <person name="Uehling J."/>
            <person name="Grigoriev I.V."/>
            <person name="Vagvolgyi C."/>
            <person name="Papp T."/>
            <person name="Martin F.M."/>
            <person name="Miettinen O."/>
            <person name="Hibbett D.S."/>
            <person name="Nagy L.G."/>
        </authorList>
    </citation>
    <scope>NUCLEOTIDE SEQUENCE [LARGE SCALE GENOMIC DNA]</scope>
    <source>
        <strain evidence="1 2">FP101781</strain>
    </source>
</reference>
<evidence type="ECO:0000313" key="2">
    <source>
        <dbReference type="Proteomes" id="UP000298030"/>
    </source>
</evidence>
<sequence length="198" mass="21783">MTVTPEEVNSPGRQSAIHNSRWLSVGRCPRVRDTARAIGSNVPYKDPINPELPIRAAIKPLERDASGQPRRAMEASVDVFVGSILGRSPCVDFEVQLVIFVLVLRLIWNIMERQWFNPSPGVPSSADRTNSSIYRTFLSTGGRMCLCACVTSDVSGCGALSCEHNPPNNMTQARLLRVGVGAWNCLDSLLRNSRESKD</sequence>
<dbReference type="Proteomes" id="UP000298030">
    <property type="component" value="Unassembled WGS sequence"/>
</dbReference>
<name>A0A4Y7SVD0_COPMI</name>
<dbReference type="AlphaFoldDB" id="A0A4Y7SVD0"/>
<accession>A0A4Y7SVD0</accession>
<organism evidence="1 2">
    <name type="scientific">Coprinellus micaceus</name>
    <name type="common">Glistening ink-cap mushroom</name>
    <name type="synonym">Coprinus micaceus</name>
    <dbReference type="NCBI Taxonomy" id="71717"/>
    <lineage>
        <taxon>Eukaryota</taxon>
        <taxon>Fungi</taxon>
        <taxon>Dikarya</taxon>
        <taxon>Basidiomycota</taxon>
        <taxon>Agaricomycotina</taxon>
        <taxon>Agaricomycetes</taxon>
        <taxon>Agaricomycetidae</taxon>
        <taxon>Agaricales</taxon>
        <taxon>Agaricineae</taxon>
        <taxon>Psathyrellaceae</taxon>
        <taxon>Coprinellus</taxon>
    </lineage>
</organism>
<dbReference type="EMBL" id="QPFP01000054">
    <property type="protein sequence ID" value="TEB25671.1"/>
    <property type="molecule type" value="Genomic_DNA"/>
</dbReference>